<proteinExistence type="predicted"/>
<evidence type="ECO:0000256" key="1">
    <source>
        <dbReference type="SAM" id="MobiDB-lite"/>
    </source>
</evidence>
<feature type="region of interest" description="Disordered" evidence="1">
    <location>
        <begin position="1"/>
        <end position="24"/>
    </location>
</feature>
<reference evidence="2 3" key="1">
    <citation type="submission" date="2015-04" db="EMBL/GenBank/DDBJ databases">
        <title>Complete genome sequence of Schizopora paradoxa KUC8140, a cosmopolitan wood degrader in East Asia.</title>
        <authorList>
            <consortium name="DOE Joint Genome Institute"/>
            <person name="Min B."/>
            <person name="Park H."/>
            <person name="Jang Y."/>
            <person name="Kim J.-J."/>
            <person name="Kim K.H."/>
            <person name="Pangilinan J."/>
            <person name="Lipzen A."/>
            <person name="Riley R."/>
            <person name="Grigoriev I.V."/>
            <person name="Spatafora J.W."/>
            <person name="Choi I.-G."/>
        </authorList>
    </citation>
    <scope>NUCLEOTIDE SEQUENCE [LARGE SCALE GENOMIC DNA]</scope>
    <source>
        <strain evidence="2 3">KUC8140</strain>
    </source>
</reference>
<dbReference type="Proteomes" id="UP000053477">
    <property type="component" value="Unassembled WGS sequence"/>
</dbReference>
<keyword evidence="3" id="KW-1185">Reference proteome</keyword>
<dbReference type="AlphaFoldDB" id="A0A0H2R0N8"/>
<sequence>MLIAQGDRPSQLQRGEFGRSNGMASERDDVLGAVLNWLDREVPLPMDLEKDMDRLSSLSSVDTQGNPIHRDRVRSTISRLRRLSSTLDAFSTALTKRIDDFVPISRLCGIALLPNESLSEVFHLVVYNSQFCASWKAAVMLSHVDRRFRAIVLEYPRLWTEMGLGMSREMVKTCFPRTKGLPLSVTLNAHLYHASDCTVDLAAEELLPLSEYWGDLTLSFSVRCDDGKPKRPTGQSLNRINAPFLKTLRIYAAEPIIEVIPLRDWSQWNCPRLHHVIALDYFPLHLPGLSNVSVLDLVLHVEDKNMAKILDQLVMMKNLQYLELEFVNLVNSYEFVVFDRHDFLQIKDLKLTTEVHIRVDNPSPGIKRSIFSSMFFPAAVRLDLTLKVDSMEYESYRDIRDTHKYYFNEEINRLLRHADQFPLVEEFSLEIVTPSDEERYSEDRSEIYVPLNMLPSLKRFTLNCNSAFDIKEPEEPDGVFYEDEHTVAPRVAGDAFPVLEAITLDVKKPYDAAGWVKEYLREVQNRGMCFGPFGLALIKHHRG</sequence>
<dbReference type="InParanoid" id="A0A0H2R0N8"/>
<evidence type="ECO:0008006" key="4">
    <source>
        <dbReference type="Google" id="ProtNLM"/>
    </source>
</evidence>
<gene>
    <name evidence="2" type="ORF">SCHPADRAFT_1003188</name>
</gene>
<dbReference type="OrthoDB" id="2830556at2759"/>
<dbReference type="EMBL" id="KQ086426">
    <property type="protein sequence ID" value="KLO04812.1"/>
    <property type="molecule type" value="Genomic_DNA"/>
</dbReference>
<name>A0A0H2R0N8_9AGAM</name>
<evidence type="ECO:0000313" key="2">
    <source>
        <dbReference type="EMBL" id="KLO04812.1"/>
    </source>
</evidence>
<evidence type="ECO:0000313" key="3">
    <source>
        <dbReference type="Proteomes" id="UP000053477"/>
    </source>
</evidence>
<organism evidence="2 3">
    <name type="scientific">Schizopora paradoxa</name>
    <dbReference type="NCBI Taxonomy" id="27342"/>
    <lineage>
        <taxon>Eukaryota</taxon>
        <taxon>Fungi</taxon>
        <taxon>Dikarya</taxon>
        <taxon>Basidiomycota</taxon>
        <taxon>Agaricomycotina</taxon>
        <taxon>Agaricomycetes</taxon>
        <taxon>Hymenochaetales</taxon>
        <taxon>Schizoporaceae</taxon>
        <taxon>Schizopora</taxon>
    </lineage>
</organism>
<protein>
    <recommendedName>
        <fullName evidence="4">F-box domain-containing protein</fullName>
    </recommendedName>
</protein>
<accession>A0A0H2R0N8</accession>